<dbReference type="GO" id="GO:0008168">
    <property type="term" value="F:methyltransferase activity"/>
    <property type="evidence" value="ECO:0007669"/>
    <property type="project" value="UniProtKB-KW"/>
</dbReference>
<dbReference type="InterPro" id="IPR036631">
    <property type="entry name" value="MGMT_N_sf"/>
</dbReference>
<keyword evidence="1 2" id="KW-0227">DNA damage</keyword>
<reference evidence="5 6" key="1">
    <citation type="submission" date="2023-07" db="EMBL/GenBank/DDBJ databases">
        <title>Sequencing the genomes of 1000 actinobacteria strains.</title>
        <authorList>
            <person name="Klenk H.-P."/>
        </authorList>
    </citation>
    <scope>NUCLEOTIDE SEQUENCE [LARGE SCALE GENOMIC DNA]</scope>
    <source>
        <strain evidence="5 6">DSM 15539</strain>
    </source>
</reference>
<feature type="active site" description="Nucleophile; methyl group acceptor" evidence="2">
    <location>
        <position position="181"/>
    </location>
</feature>
<comment type="catalytic activity">
    <reaction evidence="2">
        <text>a 6-O-methyl-2'-deoxyguanosine in DNA + L-cysteinyl-[protein] = S-methyl-L-cysteinyl-[protein] + a 2'-deoxyguanosine in DNA</text>
        <dbReference type="Rhea" id="RHEA:24000"/>
        <dbReference type="Rhea" id="RHEA-COMP:10131"/>
        <dbReference type="Rhea" id="RHEA-COMP:10132"/>
        <dbReference type="Rhea" id="RHEA-COMP:11367"/>
        <dbReference type="Rhea" id="RHEA-COMP:11368"/>
        <dbReference type="ChEBI" id="CHEBI:29950"/>
        <dbReference type="ChEBI" id="CHEBI:82612"/>
        <dbReference type="ChEBI" id="CHEBI:85445"/>
        <dbReference type="ChEBI" id="CHEBI:85448"/>
        <dbReference type="EC" id="2.1.1.63"/>
    </reaction>
</comment>
<dbReference type="InterPro" id="IPR014048">
    <property type="entry name" value="MethylDNA_cys_MeTrfase_DNA-bd"/>
</dbReference>
<evidence type="ECO:0000313" key="6">
    <source>
        <dbReference type="Proteomes" id="UP001266099"/>
    </source>
</evidence>
<name>A0ABU1T1Z3_9ACTO</name>
<dbReference type="InterPro" id="IPR036217">
    <property type="entry name" value="MethylDNA_cys_MeTrfase_DNAb"/>
</dbReference>
<keyword evidence="2" id="KW-0808">Transferase</keyword>
<dbReference type="SUPFAM" id="SSF53155">
    <property type="entry name" value="Methylated DNA-protein cysteine methyltransferase domain"/>
    <property type="match status" value="1"/>
</dbReference>
<dbReference type="NCBIfam" id="TIGR00589">
    <property type="entry name" value="ogt"/>
    <property type="match status" value="1"/>
</dbReference>
<evidence type="ECO:0000256" key="2">
    <source>
        <dbReference type="HAMAP-Rule" id="MF_00772"/>
    </source>
</evidence>
<dbReference type="InterPro" id="IPR008332">
    <property type="entry name" value="MethylG_MeTrfase_N"/>
</dbReference>
<gene>
    <name evidence="5" type="ORF">J2S36_000917</name>
</gene>
<evidence type="ECO:0000259" key="4">
    <source>
        <dbReference type="Pfam" id="PF02870"/>
    </source>
</evidence>
<feature type="domain" description="Methylguanine DNA methyltransferase ribonuclease-like" evidence="4">
    <location>
        <begin position="66"/>
        <end position="125"/>
    </location>
</feature>
<dbReference type="Gene3D" id="1.10.10.10">
    <property type="entry name" value="Winged helix-like DNA-binding domain superfamily/Winged helix DNA-binding domain"/>
    <property type="match status" value="1"/>
</dbReference>
<dbReference type="Pfam" id="PF01035">
    <property type="entry name" value="DNA_binding_1"/>
    <property type="match status" value="1"/>
</dbReference>
<comment type="subcellular location">
    <subcellularLocation>
        <location evidence="2">Cytoplasm</location>
    </subcellularLocation>
</comment>
<comment type="similarity">
    <text evidence="2">Belongs to the MGMT family.</text>
</comment>
<dbReference type="PANTHER" id="PTHR10815">
    <property type="entry name" value="METHYLATED-DNA--PROTEIN-CYSTEINE METHYLTRANSFERASE"/>
    <property type="match status" value="1"/>
</dbReference>
<comment type="caution">
    <text evidence="5">The sequence shown here is derived from an EMBL/GenBank/DDBJ whole genome shotgun (WGS) entry which is preliminary data.</text>
</comment>
<proteinExistence type="inferred from homology"/>
<comment type="catalytic activity">
    <reaction evidence="2">
        <text>a 4-O-methyl-thymidine in DNA + L-cysteinyl-[protein] = a thymidine in DNA + S-methyl-L-cysteinyl-[protein]</text>
        <dbReference type="Rhea" id="RHEA:53428"/>
        <dbReference type="Rhea" id="RHEA-COMP:10131"/>
        <dbReference type="Rhea" id="RHEA-COMP:10132"/>
        <dbReference type="Rhea" id="RHEA-COMP:13555"/>
        <dbReference type="Rhea" id="RHEA-COMP:13556"/>
        <dbReference type="ChEBI" id="CHEBI:29950"/>
        <dbReference type="ChEBI" id="CHEBI:82612"/>
        <dbReference type="ChEBI" id="CHEBI:137386"/>
        <dbReference type="ChEBI" id="CHEBI:137387"/>
        <dbReference type="EC" id="2.1.1.63"/>
    </reaction>
</comment>
<sequence length="218" mass="24455">MERKTIFGKAASRFLMLCAENCKDLTYLVSFPYQDQFRPRNFRVGSQLLQRSDELDWNDTLQLVSNSPIGKLQIVTDDDALIGIWHENQHPVLIPAGGAALAEEVARQLNEYFAGSRREFDLPLRFTGTDFQIQVWEYLRSVRFGTTTTYAATAAGIGRPNAVRAVANAISRNPISIVVGCHRIIGTNRKLTGYAGGIDKKRWLLQHEARLTCLALAE</sequence>
<evidence type="ECO:0000259" key="3">
    <source>
        <dbReference type="Pfam" id="PF01035"/>
    </source>
</evidence>
<dbReference type="Gene3D" id="3.30.160.70">
    <property type="entry name" value="Methylated DNA-protein cysteine methyltransferase domain"/>
    <property type="match status" value="1"/>
</dbReference>
<dbReference type="PANTHER" id="PTHR10815:SF5">
    <property type="entry name" value="METHYLATED-DNA--PROTEIN-CYSTEINE METHYLTRANSFERASE"/>
    <property type="match status" value="1"/>
</dbReference>
<dbReference type="GO" id="GO:0032259">
    <property type="term" value="P:methylation"/>
    <property type="evidence" value="ECO:0007669"/>
    <property type="project" value="UniProtKB-KW"/>
</dbReference>
<feature type="domain" description="Methylated-DNA-[protein]-cysteine S-methyltransferase DNA binding" evidence="3">
    <location>
        <begin position="130"/>
        <end position="209"/>
    </location>
</feature>
<evidence type="ECO:0000313" key="5">
    <source>
        <dbReference type="EMBL" id="MDR6939374.1"/>
    </source>
</evidence>
<evidence type="ECO:0000256" key="1">
    <source>
        <dbReference type="ARBA" id="ARBA00022763"/>
    </source>
</evidence>
<dbReference type="InterPro" id="IPR023546">
    <property type="entry name" value="MGMT"/>
</dbReference>
<dbReference type="SUPFAM" id="SSF46767">
    <property type="entry name" value="Methylated DNA-protein cysteine methyltransferase, C-terminal domain"/>
    <property type="match status" value="1"/>
</dbReference>
<keyword evidence="2" id="KW-0234">DNA repair</keyword>
<dbReference type="InterPro" id="IPR036388">
    <property type="entry name" value="WH-like_DNA-bd_sf"/>
</dbReference>
<organism evidence="5 6">
    <name type="scientific">Arcanobacterium hippocoleae</name>
    <dbReference type="NCBI Taxonomy" id="149017"/>
    <lineage>
        <taxon>Bacteria</taxon>
        <taxon>Bacillati</taxon>
        <taxon>Actinomycetota</taxon>
        <taxon>Actinomycetes</taxon>
        <taxon>Actinomycetales</taxon>
        <taxon>Actinomycetaceae</taxon>
        <taxon>Arcanobacterium</taxon>
    </lineage>
</organism>
<comment type="miscellaneous">
    <text evidence="2">This enzyme catalyzes only one turnover and therefore is not strictly catalytic. According to one definition, an enzyme is a biocatalyst that acts repeatedly and over many reaction cycles.</text>
</comment>
<dbReference type="CDD" id="cd06445">
    <property type="entry name" value="ATase"/>
    <property type="match status" value="1"/>
</dbReference>
<dbReference type="HAMAP" id="MF_00772">
    <property type="entry name" value="OGT"/>
    <property type="match status" value="1"/>
</dbReference>
<dbReference type="EMBL" id="JAVDUJ010000001">
    <property type="protein sequence ID" value="MDR6939374.1"/>
    <property type="molecule type" value="Genomic_DNA"/>
</dbReference>
<keyword evidence="6" id="KW-1185">Reference proteome</keyword>
<dbReference type="RefSeq" id="WP_309956012.1">
    <property type="nucleotide sequence ID" value="NZ_JAVDUJ010000001.1"/>
</dbReference>
<keyword evidence="2 5" id="KW-0489">Methyltransferase</keyword>
<dbReference type="Proteomes" id="UP001266099">
    <property type="component" value="Unassembled WGS sequence"/>
</dbReference>
<keyword evidence="2" id="KW-0963">Cytoplasm</keyword>
<dbReference type="Pfam" id="PF02870">
    <property type="entry name" value="Methyltransf_1N"/>
    <property type="match status" value="1"/>
</dbReference>
<protein>
    <recommendedName>
        <fullName evidence="2">Methylated-DNA--protein-cysteine methyltransferase</fullName>
        <ecNumber evidence="2">2.1.1.63</ecNumber>
    </recommendedName>
    <alternativeName>
        <fullName evidence="2">6-O-methylguanine-DNA methyltransferase</fullName>
        <shortName evidence="2">MGMT</shortName>
    </alternativeName>
    <alternativeName>
        <fullName evidence="2">O-6-methylguanine-DNA-alkyltransferase</fullName>
    </alternativeName>
</protein>
<comment type="function">
    <text evidence="2">Involved in the cellular defense against the biological effects of O6-methylguanine (O6-MeG) and O4-methylthymine (O4-MeT) in DNA. Repairs the methylated nucleobase in DNA by stoichiometrically transferring the methyl group to a cysteine residue in the enzyme. This is a suicide reaction: the enzyme is irreversibly inactivated.</text>
</comment>
<accession>A0ABU1T1Z3</accession>
<dbReference type="EC" id="2.1.1.63" evidence="2"/>